<accession>A0ABR6CC11</accession>
<name>A0ABR6CC11_9HYPH</name>
<evidence type="ECO:0000313" key="6">
    <source>
        <dbReference type="EMBL" id="MBA9022550.1"/>
    </source>
</evidence>
<evidence type="ECO:0000256" key="4">
    <source>
        <dbReference type="PROSITE-ProRule" id="PRU00335"/>
    </source>
</evidence>
<dbReference type="InterPro" id="IPR041479">
    <property type="entry name" value="TetR_CgmR_C"/>
</dbReference>
<keyword evidence="3" id="KW-0804">Transcription</keyword>
<dbReference type="RefSeq" id="WP_312870962.1">
    <property type="nucleotide sequence ID" value="NZ_JACJHY010000024.1"/>
</dbReference>
<dbReference type="PRINTS" id="PR00455">
    <property type="entry name" value="HTHTETR"/>
</dbReference>
<evidence type="ECO:0000256" key="2">
    <source>
        <dbReference type="ARBA" id="ARBA00023125"/>
    </source>
</evidence>
<dbReference type="EMBL" id="JACJHZ010000024">
    <property type="protein sequence ID" value="MBA9022550.1"/>
    <property type="molecule type" value="Genomic_DNA"/>
</dbReference>
<dbReference type="Pfam" id="PF00440">
    <property type="entry name" value="TetR_N"/>
    <property type="match status" value="1"/>
</dbReference>
<dbReference type="SUPFAM" id="SSF46689">
    <property type="entry name" value="Homeodomain-like"/>
    <property type="match status" value="1"/>
</dbReference>
<gene>
    <name evidence="6" type="ORF">HNQ97_004566</name>
</gene>
<evidence type="ECO:0000256" key="3">
    <source>
        <dbReference type="ARBA" id="ARBA00023163"/>
    </source>
</evidence>
<comment type="caution">
    <text evidence="6">The sequence shown here is derived from an EMBL/GenBank/DDBJ whole genome shotgun (WGS) entry which is preliminary data.</text>
</comment>
<dbReference type="PANTHER" id="PTHR30055:SF234">
    <property type="entry name" value="HTH-TYPE TRANSCRIPTIONAL REGULATOR BETI"/>
    <property type="match status" value="1"/>
</dbReference>
<evidence type="ECO:0000313" key="7">
    <source>
        <dbReference type="Proteomes" id="UP000587524"/>
    </source>
</evidence>
<organism evidence="6 7">
    <name type="scientific">Aminobacter ciceronei</name>
    <dbReference type="NCBI Taxonomy" id="150723"/>
    <lineage>
        <taxon>Bacteria</taxon>
        <taxon>Pseudomonadati</taxon>
        <taxon>Pseudomonadota</taxon>
        <taxon>Alphaproteobacteria</taxon>
        <taxon>Hyphomicrobiales</taxon>
        <taxon>Phyllobacteriaceae</taxon>
        <taxon>Aminobacter</taxon>
    </lineage>
</organism>
<proteinExistence type="predicted"/>
<dbReference type="PANTHER" id="PTHR30055">
    <property type="entry name" value="HTH-TYPE TRANSCRIPTIONAL REGULATOR RUTR"/>
    <property type="match status" value="1"/>
</dbReference>
<evidence type="ECO:0000259" key="5">
    <source>
        <dbReference type="PROSITE" id="PS50977"/>
    </source>
</evidence>
<feature type="DNA-binding region" description="H-T-H motif" evidence="4">
    <location>
        <begin position="75"/>
        <end position="94"/>
    </location>
</feature>
<sequence length="227" mass="24750">MEPHIPGWVAVHNGPILAKTQGRRAYCTVWTVLSTYDKVNFQEVAPMAGHRPSSRDKILAAASELADIVGPGNLSLDAVAQRAGVSKGGLLYNFPTKAKLMQALVQDYLKSFEDALEAEASKHGDATKNSLTAYIELSARECEQKQPSAAGVLAALAEDPDFLNPVRDFKRQLLDRLKSETPDTAKLMVAFLVIEGLRSMKLFDMDILNDDERNMALSYLLGEAAAS</sequence>
<dbReference type="Gene3D" id="1.10.357.10">
    <property type="entry name" value="Tetracycline Repressor, domain 2"/>
    <property type="match status" value="1"/>
</dbReference>
<feature type="domain" description="HTH tetR-type" evidence="5">
    <location>
        <begin position="52"/>
        <end position="112"/>
    </location>
</feature>
<keyword evidence="1" id="KW-0805">Transcription regulation</keyword>
<evidence type="ECO:0000256" key="1">
    <source>
        <dbReference type="ARBA" id="ARBA00023015"/>
    </source>
</evidence>
<keyword evidence="7" id="KW-1185">Reference proteome</keyword>
<dbReference type="Proteomes" id="UP000587524">
    <property type="component" value="Unassembled WGS sequence"/>
</dbReference>
<keyword evidence="2 4" id="KW-0238">DNA-binding</keyword>
<dbReference type="PROSITE" id="PS50977">
    <property type="entry name" value="HTH_TETR_2"/>
    <property type="match status" value="1"/>
</dbReference>
<dbReference type="InterPro" id="IPR050109">
    <property type="entry name" value="HTH-type_TetR-like_transc_reg"/>
</dbReference>
<dbReference type="Pfam" id="PF17937">
    <property type="entry name" value="TetR_C_28"/>
    <property type="match status" value="1"/>
</dbReference>
<dbReference type="InterPro" id="IPR001647">
    <property type="entry name" value="HTH_TetR"/>
</dbReference>
<dbReference type="InterPro" id="IPR009057">
    <property type="entry name" value="Homeodomain-like_sf"/>
</dbReference>
<reference evidence="6 7" key="1">
    <citation type="submission" date="2020-08" db="EMBL/GenBank/DDBJ databases">
        <title>Genomic Encyclopedia of Type Strains, Phase IV (KMG-IV): sequencing the most valuable type-strain genomes for metagenomic binning, comparative biology and taxonomic classification.</title>
        <authorList>
            <person name="Goeker M."/>
        </authorList>
    </citation>
    <scope>NUCLEOTIDE SEQUENCE [LARGE SCALE GENOMIC DNA]</scope>
    <source>
        <strain evidence="6 7">DSM 17455</strain>
    </source>
</reference>
<protein>
    <submittedName>
        <fullName evidence="6">AcrR family transcriptional regulator</fullName>
    </submittedName>
</protein>